<dbReference type="InterPro" id="IPR011048">
    <property type="entry name" value="Haem_d1_sf"/>
</dbReference>
<dbReference type="InterPro" id="IPR019405">
    <property type="entry name" value="Lactonase_7-beta_prop"/>
</dbReference>
<evidence type="ECO:0000256" key="1">
    <source>
        <dbReference type="ARBA" id="ARBA00005564"/>
    </source>
</evidence>
<proteinExistence type="inferred from homology"/>
<keyword evidence="2" id="KW-0313">Glucose metabolism</keyword>
<dbReference type="PANTHER" id="PTHR30344:SF1">
    <property type="entry name" value="6-PHOSPHOGLUCONOLACTONASE"/>
    <property type="match status" value="1"/>
</dbReference>
<dbReference type="SUPFAM" id="SSF51004">
    <property type="entry name" value="C-terminal (heme d1) domain of cytochrome cd1-nitrite reductase"/>
    <property type="match status" value="1"/>
</dbReference>
<evidence type="ECO:0000313" key="4">
    <source>
        <dbReference type="Proteomes" id="UP001201273"/>
    </source>
</evidence>
<name>A0ABS8W4D2_9GAMM</name>
<keyword evidence="2" id="KW-0119">Carbohydrate metabolism</keyword>
<sequence length="351" mass="37674">MLLYVGGYNPTGTPSIQGLTLIQSAGNIEFNPIVTDNQLDNASYLLYVASIKQLFAVSEINNANEESSGWVAQYDLTQPQQPKLVTQQLSQGGDPCHLTWVNQHLICSNYSGGNFTDFHVTQPALLTTAQACIQHSGSSVISDRQSQAHVHSATTSPDNAFFVVADLGADKLVSYGFNPAGAVEQVFSLNMPAGSGPRHCAFHPNGRSLYVANELNNTITQVQFNPATGELALLDTLPALAANNTNHSYPGEVVVDQQGKFVYLSNRGDDSISCFAIAPDNQTLSFSSSCPTGGKFPRHFALSPNQDVLVVANQQSDNIRLLTRDPHNGTLTLTEAQFAVNAPSCVCFIPN</sequence>
<comment type="caution">
    <text evidence="3">The sequence shown here is derived from an EMBL/GenBank/DDBJ whole genome shotgun (WGS) entry which is preliminary data.</text>
</comment>
<dbReference type="EMBL" id="JAIMJA010000002">
    <property type="protein sequence ID" value="MCE2593819.1"/>
    <property type="molecule type" value="Genomic_DNA"/>
</dbReference>
<accession>A0ABS8W4D2</accession>
<dbReference type="PANTHER" id="PTHR30344">
    <property type="entry name" value="6-PHOSPHOGLUCONOLACTONASE-RELATED"/>
    <property type="match status" value="1"/>
</dbReference>
<evidence type="ECO:0000313" key="3">
    <source>
        <dbReference type="EMBL" id="MCE2593819.1"/>
    </source>
</evidence>
<dbReference type="Gene3D" id="2.130.10.10">
    <property type="entry name" value="YVTN repeat-like/Quinoprotein amine dehydrogenase"/>
    <property type="match status" value="1"/>
</dbReference>
<organism evidence="3 4">
    <name type="scientific">Motilimonas cestriensis</name>
    <dbReference type="NCBI Taxonomy" id="2742685"/>
    <lineage>
        <taxon>Bacteria</taxon>
        <taxon>Pseudomonadati</taxon>
        <taxon>Pseudomonadota</taxon>
        <taxon>Gammaproteobacteria</taxon>
        <taxon>Alteromonadales</taxon>
        <taxon>Alteromonadales genera incertae sedis</taxon>
        <taxon>Motilimonas</taxon>
    </lineage>
</organism>
<dbReference type="RefSeq" id="WP_233051397.1">
    <property type="nucleotide sequence ID" value="NZ_JAIMJA010000002.1"/>
</dbReference>
<comment type="similarity">
    <text evidence="1">Belongs to the cycloisomerase 2 family.</text>
</comment>
<protein>
    <submittedName>
        <fullName evidence="3">Lactonase family protein</fullName>
    </submittedName>
</protein>
<dbReference type="InterPro" id="IPR050282">
    <property type="entry name" value="Cycloisomerase_2"/>
</dbReference>
<gene>
    <name evidence="3" type="ORF">K6Y31_03215</name>
</gene>
<evidence type="ECO:0000256" key="2">
    <source>
        <dbReference type="ARBA" id="ARBA00022526"/>
    </source>
</evidence>
<keyword evidence="4" id="KW-1185">Reference proteome</keyword>
<dbReference type="InterPro" id="IPR015943">
    <property type="entry name" value="WD40/YVTN_repeat-like_dom_sf"/>
</dbReference>
<reference evidence="3 4" key="1">
    <citation type="journal article" date="2022" name="Environ. Microbiol. Rep.">
        <title>Eco-phylogenetic analyses reveal divergent evolution of vitamin B12 metabolism in the marine bacterial family 'Psychromonadaceae'.</title>
        <authorList>
            <person name="Jin X."/>
            <person name="Yang Y."/>
            <person name="Cao H."/>
            <person name="Gao B."/>
            <person name="Zhao Z."/>
        </authorList>
    </citation>
    <scope>NUCLEOTIDE SEQUENCE [LARGE SCALE GENOMIC DNA]</scope>
    <source>
        <strain evidence="3 4">MKS20</strain>
    </source>
</reference>
<dbReference type="Pfam" id="PF10282">
    <property type="entry name" value="Lactonase"/>
    <property type="match status" value="1"/>
</dbReference>
<dbReference type="Proteomes" id="UP001201273">
    <property type="component" value="Unassembled WGS sequence"/>
</dbReference>